<evidence type="ECO:0000256" key="4">
    <source>
        <dbReference type="ARBA" id="ARBA00022840"/>
    </source>
</evidence>
<keyword evidence="2" id="KW-0547">Nucleotide-binding</keyword>
<evidence type="ECO:0000256" key="5">
    <source>
        <dbReference type="ARBA" id="ARBA00023266"/>
    </source>
</evidence>
<feature type="region of interest" description="Disordered" evidence="6">
    <location>
        <begin position="27"/>
        <end position="46"/>
    </location>
</feature>
<dbReference type="EMBL" id="VRMN01000011">
    <property type="protein sequence ID" value="KAA8491766.1"/>
    <property type="molecule type" value="Genomic_DNA"/>
</dbReference>
<dbReference type="Gene3D" id="3.30.1330.10">
    <property type="entry name" value="PurM-like, N-terminal domain"/>
    <property type="match status" value="1"/>
</dbReference>
<keyword evidence="4" id="KW-0067">ATP-binding</keyword>
<dbReference type="InterPro" id="IPR004536">
    <property type="entry name" value="SPS/SelD"/>
</dbReference>
<name>A0A5J4YK03_PORPP</name>
<evidence type="ECO:0000313" key="9">
    <source>
        <dbReference type="EMBL" id="KAA8491766.1"/>
    </source>
</evidence>
<feature type="compositionally biased region" description="Basic and acidic residues" evidence="6">
    <location>
        <begin position="401"/>
        <end position="411"/>
    </location>
</feature>
<dbReference type="AlphaFoldDB" id="A0A5J4YK03"/>
<gene>
    <name evidence="9" type="ORF">FVE85_8248</name>
</gene>
<dbReference type="NCBIfam" id="TIGR00476">
    <property type="entry name" value="selD"/>
    <property type="match status" value="1"/>
</dbReference>
<proteinExistence type="predicted"/>
<dbReference type="OrthoDB" id="409395at2759"/>
<dbReference type="Proteomes" id="UP000324585">
    <property type="component" value="Unassembled WGS sequence"/>
</dbReference>
<keyword evidence="5" id="KW-0711">Selenium</keyword>
<keyword evidence="10" id="KW-1185">Reference proteome</keyword>
<evidence type="ECO:0000256" key="2">
    <source>
        <dbReference type="ARBA" id="ARBA00022741"/>
    </source>
</evidence>
<dbReference type="Pfam" id="PF00586">
    <property type="entry name" value="AIRS"/>
    <property type="match status" value="1"/>
</dbReference>
<dbReference type="InterPro" id="IPR036676">
    <property type="entry name" value="PurM-like_C_sf"/>
</dbReference>
<dbReference type="PANTHER" id="PTHR10256:SF0">
    <property type="entry name" value="INACTIVE SELENIDE, WATER DIKINASE-LIKE PROTEIN-RELATED"/>
    <property type="match status" value="1"/>
</dbReference>
<evidence type="ECO:0000313" key="10">
    <source>
        <dbReference type="Proteomes" id="UP000324585"/>
    </source>
</evidence>
<accession>A0A5J4YK03</accession>
<reference evidence="10" key="1">
    <citation type="journal article" date="2019" name="Nat. Commun.">
        <title>Expansion of phycobilisome linker gene families in mesophilic red algae.</title>
        <authorList>
            <person name="Lee J."/>
            <person name="Kim D."/>
            <person name="Bhattacharya D."/>
            <person name="Yoon H.S."/>
        </authorList>
    </citation>
    <scope>NUCLEOTIDE SEQUENCE [LARGE SCALE GENOMIC DNA]</scope>
    <source>
        <strain evidence="10">CCMP 1328</strain>
    </source>
</reference>
<feature type="domain" description="PurM-like C-terminal" evidence="8">
    <location>
        <begin position="177"/>
        <end position="310"/>
    </location>
</feature>
<comment type="caution">
    <text evidence="9">The sequence shown here is derived from an EMBL/GenBank/DDBJ whole genome shotgun (WGS) entry which is preliminary data.</text>
</comment>
<protein>
    <submittedName>
        <fullName evidence="9">Selenide, water dikinase</fullName>
    </submittedName>
</protein>
<dbReference type="Pfam" id="PF02769">
    <property type="entry name" value="AIRS_C"/>
    <property type="match status" value="1"/>
</dbReference>
<dbReference type="GO" id="GO:0005737">
    <property type="term" value="C:cytoplasm"/>
    <property type="evidence" value="ECO:0007669"/>
    <property type="project" value="TreeGrafter"/>
</dbReference>
<dbReference type="PANTHER" id="PTHR10256">
    <property type="entry name" value="SELENIDE, WATER DIKINASE"/>
    <property type="match status" value="1"/>
</dbReference>
<sequence length="435" mass="46807">MRENEVGQVASATHGLLMDCSEVELSVGQPSVGGTPSAVETPEERQQEDIGAITSAASRSGTDTWKLVSTHDFFFPLLDDPYVMGKIGAANVLSDLYAHGATEPDTVLMTLALSSDMSKSDQRIVAAEMVRGFRDTVREGGCEVTGGQTVVNPWPIIGGTAISVVPASRLPPLTSAQPGDVLVLTKPLGTQVAVNLFQWYSLTQSSASKSVEEWSAAETQAHLTWQSVAVERCGLSGNDAERAMDHAARSMTLINREASTLMRVHGSRASTDVTGFGILGHAQRLAQNQKQNVVFEINCLPVLRQMMLVNDAMNAGRTFKLRHDEASVTSNHPTIPVAVCCGQTYQHTKTNSDLLAELYDERDLQNSGCVSVLISVHPAHKATEPCELAASLTSSPQHTHPHTEWTRSEPPLRKSLCSWRPSKVQSITVLNASGG</sequence>
<dbReference type="GO" id="GO:0016260">
    <property type="term" value="P:selenocysteine biosynthetic process"/>
    <property type="evidence" value="ECO:0007669"/>
    <property type="project" value="TreeGrafter"/>
</dbReference>
<feature type="domain" description="PurM-like N-terminal" evidence="7">
    <location>
        <begin position="63"/>
        <end position="165"/>
    </location>
</feature>
<organism evidence="9 10">
    <name type="scientific">Porphyridium purpureum</name>
    <name type="common">Red alga</name>
    <name type="synonym">Porphyridium cruentum</name>
    <dbReference type="NCBI Taxonomy" id="35688"/>
    <lineage>
        <taxon>Eukaryota</taxon>
        <taxon>Rhodophyta</taxon>
        <taxon>Bangiophyceae</taxon>
        <taxon>Porphyridiales</taxon>
        <taxon>Porphyridiaceae</taxon>
        <taxon>Porphyridium</taxon>
    </lineage>
</organism>
<evidence type="ECO:0000256" key="3">
    <source>
        <dbReference type="ARBA" id="ARBA00022777"/>
    </source>
</evidence>
<dbReference type="SUPFAM" id="SSF55326">
    <property type="entry name" value="PurM N-terminal domain-like"/>
    <property type="match status" value="1"/>
</dbReference>
<dbReference type="Gene3D" id="3.90.650.10">
    <property type="entry name" value="PurM-like C-terminal domain"/>
    <property type="match status" value="1"/>
</dbReference>
<dbReference type="GO" id="GO:0004756">
    <property type="term" value="F:selenide, water dikinase activity"/>
    <property type="evidence" value="ECO:0007669"/>
    <property type="project" value="TreeGrafter"/>
</dbReference>
<evidence type="ECO:0000256" key="6">
    <source>
        <dbReference type="SAM" id="MobiDB-lite"/>
    </source>
</evidence>
<dbReference type="InterPro" id="IPR010918">
    <property type="entry name" value="PurM-like_C_dom"/>
</dbReference>
<keyword evidence="1" id="KW-0808">Transferase</keyword>
<evidence type="ECO:0000259" key="7">
    <source>
        <dbReference type="Pfam" id="PF00586"/>
    </source>
</evidence>
<dbReference type="InterPro" id="IPR016188">
    <property type="entry name" value="PurM-like_N"/>
</dbReference>
<evidence type="ECO:0000259" key="8">
    <source>
        <dbReference type="Pfam" id="PF02769"/>
    </source>
</evidence>
<keyword evidence="3 9" id="KW-0418">Kinase</keyword>
<feature type="region of interest" description="Disordered" evidence="6">
    <location>
        <begin position="392"/>
        <end position="411"/>
    </location>
</feature>
<dbReference type="SUPFAM" id="SSF56042">
    <property type="entry name" value="PurM C-terminal domain-like"/>
    <property type="match status" value="1"/>
</dbReference>
<dbReference type="InterPro" id="IPR036921">
    <property type="entry name" value="PurM-like_N_sf"/>
</dbReference>
<evidence type="ECO:0000256" key="1">
    <source>
        <dbReference type="ARBA" id="ARBA00022679"/>
    </source>
</evidence>
<dbReference type="GO" id="GO:0005524">
    <property type="term" value="F:ATP binding"/>
    <property type="evidence" value="ECO:0007669"/>
    <property type="project" value="UniProtKB-KW"/>
</dbReference>